<evidence type="ECO:0000313" key="4">
    <source>
        <dbReference type="Proteomes" id="UP000237351"/>
    </source>
</evidence>
<name>A0A1W6N554_9PROT</name>
<sequence length="650" mass="70058">MEANPSLIQVLRAKGVSPDSLKEDIKSWHETHEAMGPGLSALIAIGVSLVIPGIGTGVSGAMMTAGAKALTTQMIVGMVNNQGDPLKTLEEMASGDALRNTVISVGTAGLGSQLGTTFNIPVHPKTLDFMDHLQSSLIETAAQIPVEGIFSRREFSDILKGSLRLGAANLAGSYGSSHIGDAFKLDKIDALTQKLAHGALGAVSAALMEGEPITGAIGAVVGEMVGDLYREGLEGQNNGHPESEDTQALIDRGVTIARFTAATLACFTGQDPDVAALTAGNAARYNALAVSEKTRDVLVSLDEIEEELKSLHFEESTIEEGERDQEEGARKIALEKKKLALFVHKAGEKLLEQYAKLADWGIEKLEKNPDAAKMIDVVLLSFATYQQLMMELPERLATGEAERTQKAQKELDRALKSGTEAIREHLKGAGYSKEEQVVYAHAVAGPLLLLKAAGAKGKKGTSTAPSKELLTSLKDFKKAHGALKTKASMGEYRPTGGHHVHAKQGMPITSQERLELGAFNSSIFDKKIAWTSPSGTQQTYKVYQRTDIDWTMVRTEGPLKFRGMTNMEAAKLGKAPQLRDGSFATLHHINQNGMGNLVEASTRYHGVGKPGQSMLHSLWGTNKPHPTHPVDRRKFDTDTANYWKQRVNNE</sequence>
<protein>
    <recommendedName>
        <fullName evidence="5">LHH domain-containing protein</fullName>
    </recommendedName>
</protein>
<dbReference type="Proteomes" id="UP000237351">
    <property type="component" value="Chromosome"/>
</dbReference>
<evidence type="ECO:0008006" key="5">
    <source>
        <dbReference type="Google" id="ProtNLM"/>
    </source>
</evidence>
<dbReference type="EMBL" id="CP008743">
    <property type="protein sequence ID" value="ARN84931.1"/>
    <property type="molecule type" value="Genomic_DNA"/>
</dbReference>
<dbReference type="InterPro" id="IPR006915">
    <property type="entry name" value="DUF637_hemagglutn_put"/>
</dbReference>
<evidence type="ECO:0000259" key="1">
    <source>
        <dbReference type="Pfam" id="PF04830"/>
    </source>
</evidence>
<dbReference type="AlphaFoldDB" id="A0A1W6N554"/>
<dbReference type="KEGG" id="naf:GQ61_06130"/>
<proteinExistence type="predicted"/>
<feature type="domain" description="DUF637" evidence="1">
    <location>
        <begin position="62"/>
        <end position="219"/>
    </location>
</feature>
<keyword evidence="4" id="KW-1185">Reference proteome</keyword>
<dbReference type="STRING" id="1414854.GQ61_06130"/>
<organism evidence="3 4">
    <name type="scientific">Candidatus Nucleicultrix amoebiphila FS5</name>
    <dbReference type="NCBI Taxonomy" id="1414854"/>
    <lineage>
        <taxon>Bacteria</taxon>
        <taxon>Pseudomonadati</taxon>
        <taxon>Pseudomonadota</taxon>
        <taxon>Alphaproteobacteria</taxon>
        <taxon>Holosporales</taxon>
        <taxon>Candidatus Nucleicultricaceae</taxon>
        <taxon>Candidatus Nucleicultrix</taxon>
    </lineage>
</organism>
<dbReference type="InterPro" id="IPR026834">
    <property type="entry name" value="LHH"/>
</dbReference>
<accession>A0A1W6N554</accession>
<reference evidence="3 4" key="1">
    <citation type="submission" date="2014-06" db="EMBL/GenBank/DDBJ databases">
        <title>The genome of the endonuclear symbiont Nucleicultrix amoebiphila.</title>
        <authorList>
            <person name="Schulz F."/>
            <person name="Horn M."/>
        </authorList>
    </citation>
    <scope>NUCLEOTIDE SEQUENCE [LARGE SCALE GENOMIC DNA]</scope>
    <source>
        <strain evidence="3 4">FS5</strain>
    </source>
</reference>
<gene>
    <name evidence="3" type="ORF">GQ61_06130</name>
</gene>
<dbReference type="Pfam" id="PF04830">
    <property type="entry name" value="DUF637"/>
    <property type="match status" value="1"/>
</dbReference>
<evidence type="ECO:0000259" key="2">
    <source>
        <dbReference type="Pfam" id="PF14411"/>
    </source>
</evidence>
<feature type="domain" description="LHH" evidence="2">
    <location>
        <begin position="565"/>
        <end position="648"/>
    </location>
</feature>
<dbReference type="Pfam" id="PF14411">
    <property type="entry name" value="LHH"/>
    <property type="match status" value="1"/>
</dbReference>
<evidence type="ECO:0000313" key="3">
    <source>
        <dbReference type="EMBL" id="ARN84931.1"/>
    </source>
</evidence>